<evidence type="ECO:0000259" key="3">
    <source>
        <dbReference type="SMART" id="SM01012"/>
    </source>
</evidence>
<evidence type="ECO:0000313" key="5">
    <source>
        <dbReference type="Proteomes" id="UP001500416"/>
    </source>
</evidence>
<dbReference type="Gene3D" id="1.10.10.10">
    <property type="entry name" value="Winged helix-like DNA-binding domain superfamily/Winged helix DNA-binding domain"/>
    <property type="match status" value="1"/>
</dbReference>
<dbReference type="Proteomes" id="UP001500416">
    <property type="component" value="Unassembled WGS sequence"/>
</dbReference>
<proteinExistence type="predicted"/>
<dbReference type="EMBL" id="BAAABU010000018">
    <property type="protein sequence ID" value="GAA0250743.1"/>
    <property type="molecule type" value="Genomic_DNA"/>
</dbReference>
<sequence length="250" mass="25882">MAQDESHSADEWRAGLWSRIHDLAVQDGVGIAQRHVCAVAGKVLDAEDVVVYHLTTDGRCEPAALTGPGADRLSEAEITLGEGPALEALDTECPVLARDLTSRDGLARWPVFAPFAVSCGAGTVSAFPVVMGAVVVGCLEVFHRGPVEPGSELVVDGLLLADAALRVFVGSGPTVPGVDPAVDAMEARWVAVHQATGVVAAQLGASPSTAFVRMRAHAYLTGTRLADVAADVLARKLVFSFGADPDGRPG</sequence>
<dbReference type="SUPFAM" id="SSF55781">
    <property type="entry name" value="GAF domain-like"/>
    <property type="match status" value="1"/>
</dbReference>
<keyword evidence="1" id="KW-0805">Transcription regulation</keyword>
<accession>A0ABP3E2L6</accession>
<comment type="caution">
    <text evidence="4">The sequence shown here is derived from an EMBL/GenBank/DDBJ whole genome shotgun (WGS) entry which is preliminary data.</text>
</comment>
<feature type="domain" description="ANTAR" evidence="3">
    <location>
        <begin position="177"/>
        <end position="233"/>
    </location>
</feature>
<dbReference type="InterPro" id="IPR005561">
    <property type="entry name" value="ANTAR"/>
</dbReference>
<dbReference type="InterPro" id="IPR029016">
    <property type="entry name" value="GAF-like_dom_sf"/>
</dbReference>
<keyword evidence="5" id="KW-1185">Reference proteome</keyword>
<protein>
    <submittedName>
        <fullName evidence="4">GAF domain-containing protein</fullName>
    </submittedName>
</protein>
<dbReference type="InterPro" id="IPR036388">
    <property type="entry name" value="WH-like_DNA-bd_sf"/>
</dbReference>
<keyword evidence="2" id="KW-0804">Transcription</keyword>
<evidence type="ECO:0000256" key="1">
    <source>
        <dbReference type="ARBA" id="ARBA00023015"/>
    </source>
</evidence>
<dbReference type="RefSeq" id="WP_343937180.1">
    <property type="nucleotide sequence ID" value="NZ_BAAABU010000018.1"/>
</dbReference>
<dbReference type="SMART" id="SM01012">
    <property type="entry name" value="ANTAR"/>
    <property type="match status" value="1"/>
</dbReference>
<evidence type="ECO:0000313" key="4">
    <source>
        <dbReference type="EMBL" id="GAA0250743.1"/>
    </source>
</evidence>
<dbReference type="Gene3D" id="3.30.450.40">
    <property type="match status" value="1"/>
</dbReference>
<organism evidence="4 5">
    <name type="scientific">Saccharothrix mutabilis subsp. mutabilis</name>
    <dbReference type="NCBI Taxonomy" id="66855"/>
    <lineage>
        <taxon>Bacteria</taxon>
        <taxon>Bacillati</taxon>
        <taxon>Actinomycetota</taxon>
        <taxon>Actinomycetes</taxon>
        <taxon>Pseudonocardiales</taxon>
        <taxon>Pseudonocardiaceae</taxon>
        <taxon>Saccharothrix</taxon>
    </lineage>
</organism>
<gene>
    <name evidence="4" type="ORF">GCM10010492_58720</name>
</gene>
<name>A0ABP3E2L6_9PSEU</name>
<evidence type="ECO:0000256" key="2">
    <source>
        <dbReference type="ARBA" id="ARBA00023163"/>
    </source>
</evidence>
<reference evidence="5" key="1">
    <citation type="journal article" date="2019" name="Int. J. Syst. Evol. Microbiol.">
        <title>The Global Catalogue of Microorganisms (GCM) 10K type strain sequencing project: providing services to taxonomists for standard genome sequencing and annotation.</title>
        <authorList>
            <consortium name="The Broad Institute Genomics Platform"/>
            <consortium name="The Broad Institute Genome Sequencing Center for Infectious Disease"/>
            <person name="Wu L."/>
            <person name="Ma J."/>
        </authorList>
    </citation>
    <scope>NUCLEOTIDE SEQUENCE [LARGE SCALE GENOMIC DNA]</scope>
    <source>
        <strain evidence="5">JCM 3380</strain>
    </source>
</reference>
<dbReference type="Pfam" id="PF03861">
    <property type="entry name" value="ANTAR"/>
    <property type="match status" value="1"/>
</dbReference>